<accession>A0A8R1Y8K5</accession>
<dbReference type="EMBL" id="CMVM020000251">
    <property type="status" value="NOT_ANNOTATED_CDS"/>
    <property type="molecule type" value="Genomic_DNA"/>
</dbReference>
<name>A0A8R1Y8K5_ONCVO</name>
<protein>
    <submittedName>
        <fullName evidence="1">Uncharacterized protein</fullName>
    </submittedName>
</protein>
<dbReference type="EnsemblMetazoa" id="OVOC9005.1">
    <property type="protein sequence ID" value="OVOC9005.1"/>
    <property type="gene ID" value="WBGene00245814"/>
</dbReference>
<organism evidence="1 2">
    <name type="scientific">Onchocerca volvulus</name>
    <dbReference type="NCBI Taxonomy" id="6282"/>
    <lineage>
        <taxon>Eukaryota</taxon>
        <taxon>Metazoa</taxon>
        <taxon>Ecdysozoa</taxon>
        <taxon>Nematoda</taxon>
        <taxon>Chromadorea</taxon>
        <taxon>Rhabditida</taxon>
        <taxon>Spirurina</taxon>
        <taxon>Spiruromorpha</taxon>
        <taxon>Filarioidea</taxon>
        <taxon>Onchocercidae</taxon>
        <taxon>Onchocerca</taxon>
    </lineage>
</organism>
<keyword evidence="2" id="KW-1185">Reference proteome</keyword>
<dbReference type="Pfam" id="PF10294">
    <property type="entry name" value="Methyltransf_16"/>
    <property type="match status" value="1"/>
</dbReference>
<proteinExistence type="predicted"/>
<reference evidence="2" key="1">
    <citation type="submission" date="2013-10" db="EMBL/GenBank/DDBJ databases">
        <title>Genome sequencing of Onchocerca volvulus.</title>
        <authorList>
            <person name="Cotton J."/>
            <person name="Tsai J."/>
            <person name="Stanley E."/>
            <person name="Tracey A."/>
            <person name="Holroyd N."/>
            <person name="Lustigman S."/>
            <person name="Berriman M."/>
        </authorList>
    </citation>
    <scope>NUCLEOTIDE SEQUENCE</scope>
</reference>
<dbReference type="OMA" id="CSKIRYQ"/>
<dbReference type="Proteomes" id="UP000024404">
    <property type="component" value="Unassembled WGS sequence"/>
</dbReference>
<dbReference type="SUPFAM" id="SSF53335">
    <property type="entry name" value="S-adenosyl-L-methionine-dependent methyltransferases"/>
    <property type="match status" value="1"/>
</dbReference>
<dbReference type="AlphaFoldDB" id="A0A8R1Y8K5"/>
<dbReference type="PANTHER" id="PTHR14614">
    <property type="entry name" value="HEPATOCELLULAR CARCINOMA-ASSOCIATED ANTIGEN"/>
    <property type="match status" value="1"/>
</dbReference>
<dbReference type="Gene3D" id="3.40.50.150">
    <property type="entry name" value="Vaccinia Virus protein VP39"/>
    <property type="match status" value="1"/>
</dbReference>
<evidence type="ECO:0000313" key="1">
    <source>
        <dbReference type="EnsemblMetazoa" id="OVOC9005.1"/>
    </source>
</evidence>
<sequence>MSDVSREHCSALVPYVKPTILRDFSTDQRTVTIGERTFRLRQNWQQNGVAGVIWDSGIVLARYISEHPELVANRTVLELGAGLGLPSILSSYQNAKIIHATDRISAISLLEENIRRHANSNCNIEIFAFDWNVDKLPQKYQIILGADLIYGGITFESLIRLFRDASDSDTVIYLCSKIRYQRDQDFYDQLLREHFDVREIFYETEFAVNIFEIKKLTTYCKKVMYKVFLFTKFLFEYRKKKYFEKKIYPKHVLEPNYTCGTKDLIIMKNGWLSVDSSFLLNSHS</sequence>
<dbReference type="InterPro" id="IPR029063">
    <property type="entry name" value="SAM-dependent_MTases_sf"/>
</dbReference>
<reference evidence="1" key="2">
    <citation type="submission" date="2022-06" db="UniProtKB">
        <authorList>
            <consortium name="EnsemblMetazoa"/>
        </authorList>
    </citation>
    <scope>IDENTIFICATION</scope>
</reference>
<dbReference type="InterPro" id="IPR019410">
    <property type="entry name" value="Methyltransf_16"/>
</dbReference>
<evidence type="ECO:0000313" key="2">
    <source>
        <dbReference type="Proteomes" id="UP000024404"/>
    </source>
</evidence>